<feature type="compositionally biased region" description="Low complexity" evidence="1">
    <location>
        <begin position="413"/>
        <end position="430"/>
    </location>
</feature>
<feature type="compositionally biased region" description="Low complexity" evidence="1">
    <location>
        <begin position="775"/>
        <end position="795"/>
    </location>
</feature>
<feature type="region of interest" description="Disordered" evidence="1">
    <location>
        <begin position="385"/>
        <end position="538"/>
    </location>
</feature>
<gene>
    <name evidence="2" type="ORF">BU14_0022s0058</name>
</gene>
<feature type="compositionally biased region" description="Basic residues" evidence="1">
    <location>
        <begin position="741"/>
        <end position="763"/>
    </location>
</feature>
<evidence type="ECO:0000256" key="1">
    <source>
        <dbReference type="SAM" id="MobiDB-lite"/>
    </source>
</evidence>
<organism evidence="2 3">
    <name type="scientific">Porphyra umbilicalis</name>
    <name type="common">Purple laver</name>
    <name type="synonym">Red alga</name>
    <dbReference type="NCBI Taxonomy" id="2786"/>
    <lineage>
        <taxon>Eukaryota</taxon>
        <taxon>Rhodophyta</taxon>
        <taxon>Bangiophyceae</taxon>
        <taxon>Bangiales</taxon>
        <taxon>Bangiaceae</taxon>
        <taxon>Porphyra</taxon>
    </lineage>
</organism>
<feature type="compositionally biased region" description="Gly residues" evidence="1">
    <location>
        <begin position="526"/>
        <end position="538"/>
    </location>
</feature>
<dbReference type="Proteomes" id="UP000218209">
    <property type="component" value="Unassembled WGS sequence"/>
</dbReference>
<feature type="compositionally biased region" description="Low complexity" evidence="1">
    <location>
        <begin position="14"/>
        <end position="36"/>
    </location>
</feature>
<feature type="compositionally biased region" description="Low complexity" evidence="1">
    <location>
        <begin position="389"/>
        <end position="399"/>
    </location>
</feature>
<dbReference type="EMBL" id="KV918763">
    <property type="protein sequence ID" value="OSX81338.1"/>
    <property type="molecule type" value="Genomic_DNA"/>
</dbReference>
<feature type="region of interest" description="Disordered" evidence="1">
    <location>
        <begin position="734"/>
        <end position="823"/>
    </location>
</feature>
<evidence type="ECO:0000313" key="3">
    <source>
        <dbReference type="Proteomes" id="UP000218209"/>
    </source>
</evidence>
<feature type="region of interest" description="Disordered" evidence="1">
    <location>
        <begin position="1"/>
        <end position="84"/>
    </location>
</feature>
<feature type="compositionally biased region" description="Basic and acidic residues" evidence="1">
    <location>
        <begin position="803"/>
        <end position="818"/>
    </location>
</feature>
<feature type="compositionally biased region" description="Low complexity" evidence="1">
    <location>
        <begin position="53"/>
        <end position="67"/>
    </location>
</feature>
<name>A0A1X6PKV8_PORUM</name>
<feature type="compositionally biased region" description="Low complexity" evidence="1">
    <location>
        <begin position="456"/>
        <end position="511"/>
    </location>
</feature>
<feature type="compositionally biased region" description="Basic and acidic residues" evidence="1">
    <location>
        <begin position="42"/>
        <end position="52"/>
    </location>
</feature>
<proteinExistence type="predicted"/>
<accession>A0A1X6PKV8</accession>
<feature type="compositionally biased region" description="Low complexity" evidence="1">
    <location>
        <begin position="1063"/>
        <end position="1072"/>
    </location>
</feature>
<protein>
    <submittedName>
        <fullName evidence="2">Uncharacterized protein</fullName>
    </submittedName>
</protein>
<reference evidence="2 3" key="1">
    <citation type="submission" date="2017-03" db="EMBL/GenBank/DDBJ databases">
        <title>WGS assembly of Porphyra umbilicalis.</title>
        <authorList>
            <person name="Brawley S.H."/>
            <person name="Blouin N.A."/>
            <person name="Ficko-Blean E."/>
            <person name="Wheeler G.L."/>
            <person name="Lohr M."/>
            <person name="Goodson H.V."/>
            <person name="Jenkins J.W."/>
            <person name="Blaby-Haas C.E."/>
            <person name="Helliwell K.E."/>
            <person name="Chan C."/>
            <person name="Marriage T."/>
            <person name="Bhattacharya D."/>
            <person name="Klein A.S."/>
            <person name="Badis Y."/>
            <person name="Brodie J."/>
            <person name="Cao Y."/>
            <person name="Collen J."/>
            <person name="Dittami S.M."/>
            <person name="Gachon C.M."/>
            <person name="Green B.R."/>
            <person name="Karpowicz S."/>
            <person name="Kim J.W."/>
            <person name="Kudahl U."/>
            <person name="Lin S."/>
            <person name="Michel G."/>
            <person name="Mittag M."/>
            <person name="Olson B.J."/>
            <person name="Pangilinan J."/>
            <person name="Peng Y."/>
            <person name="Qiu H."/>
            <person name="Shu S."/>
            <person name="Singer J.T."/>
            <person name="Smith A.G."/>
            <person name="Sprecher B.N."/>
            <person name="Wagner V."/>
            <person name="Wang W."/>
            <person name="Wang Z.-Y."/>
            <person name="Yan J."/>
            <person name="Yarish C."/>
            <person name="Zoeuner-Riek S."/>
            <person name="Zhuang Y."/>
            <person name="Zou Y."/>
            <person name="Lindquist E.A."/>
            <person name="Grimwood J."/>
            <person name="Barry K."/>
            <person name="Rokhsar D.S."/>
            <person name="Schmutz J."/>
            <person name="Stiller J.W."/>
            <person name="Grossman A.R."/>
            <person name="Prochnik S.E."/>
        </authorList>
    </citation>
    <scope>NUCLEOTIDE SEQUENCE [LARGE SCALE GENOMIC DNA]</scope>
    <source>
        <strain evidence="2">4086291</strain>
    </source>
</reference>
<keyword evidence="3" id="KW-1185">Reference proteome</keyword>
<sequence>MSGRGGRGGRGGKRTLANGAGGRAATAAKAARAAATSIAPTEQDRRAKDEMRAAAGGTPASHAAAAPADDRVTPPPPPTAPVAARASFGSAVGSLDGSETLPMVEFSEPPPPPLFETTCFPFSPSMAAAAGMLPPMGMGFPDVRGMPSMMPGMQGYGTPFPGSPAAFPSLPGAMPPTNLFGTSTQQHATGLLGGTMPGVSSGAHSMVPALMAPQYNPAPTAAGYSPGSSSFLPTITVPTAGGAGGGNPAGPLSAGAPAVTVPMAGGAGGGNPTDARSAGAAAMTSPAAVVGPVAPAVLGTGELSGAPTMASPTAVFQPATNHHRVLAPPPTSTAAAFVAWERPAAVVAASTIAASGESSVVGMSAGTVATAPQAGTIWTGEASALGLMPSSTTPPTTSPRAGSGSLSAPSMSPTTPAAVRRPATPPALVRAGRRTGPPRPRISSGIAPVQAPPSAPSAAGPATTTASARRRTTPLAATAGPATPPAAAAPAATPSASAPSTTSPPAGAARAARTRRRRSGPAAGRPAGGSAGGSTGGANAGAVEAVISARNRAAGSTREAPAAGSDGVVLVGTVSAANAHATAGGLERVLNGVTSMVTNLAEAVKSIGDKVNTQGRAMESLGVLIGKMNNAAPATVPAPVARRRVQGFVDTDEEYSDYEEHKAMAGKELTVLQRGMLQMLVIRKRAKYRYFGHLGGATITNDVLPDGDADWDMLMEETMDELKLDPPEAYDFLTSAIAPPTKRRTPKEKKGKGKGKRKGKRSGKPQNKSTAARAGSGTDSGSVSSSSSGVISSSDNGAGGDGGAKKDGGDKKKKDDPTVRAYQPMTQSLSHVLEAIKRRVVPAWFRAVGAHHKSMKKHTAAGWLENMNKMPTDPDEVTEEQRNAPVRPRFVCSDDGHEATLAAVKELFIHLGVADRIQVPDGLRNKENIQTTTGHIALVVMFVRAELEQIAAGVRRQRRGKDNGWYDRWRWEILTVHPLMPTTTAPWRGFVVNDVNSPTRCDFEHPPVPINSIRTRTVRVRPATVGSAARGVRGACEEAGGVAAGGADGVHAPGGTAAGGSTGSAALLAGGDESAEEEGAGGALSDGMTT</sequence>
<feature type="region of interest" description="Disordered" evidence="1">
    <location>
        <begin position="1055"/>
        <end position="1090"/>
    </location>
</feature>
<dbReference type="AlphaFoldDB" id="A0A1X6PKV8"/>
<evidence type="ECO:0000313" key="2">
    <source>
        <dbReference type="EMBL" id="OSX81338.1"/>
    </source>
</evidence>